<gene>
    <name evidence="1" type="ORF">MKW94_028699</name>
</gene>
<name>A0AA41SI89_PAPNU</name>
<sequence>MPSAKLRSSNNLDAMKLGQNLLKADETNDSLDTFIRQAIGKEPVLPYSRAADSPLQWIQFLSSLDQQ</sequence>
<protein>
    <submittedName>
        <fullName evidence="1">Uncharacterized protein</fullName>
    </submittedName>
</protein>
<dbReference type="PANTHER" id="PTHR36055:SF1">
    <property type="entry name" value="C2H2-LIKE ZINC FINGER PROTEIN"/>
    <property type="match status" value="1"/>
</dbReference>
<dbReference type="AlphaFoldDB" id="A0AA41SI89"/>
<accession>A0AA41SI89</accession>
<reference evidence="1" key="1">
    <citation type="submission" date="2022-03" db="EMBL/GenBank/DDBJ databases">
        <title>A functionally conserved STORR gene fusion in Papaver species that diverged 16.8 million years ago.</title>
        <authorList>
            <person name="Catania T."/>
        </authorList>
    </citation>
    <scope>NUCLEOTIDE SEQUENCE</scope>
    <source>
        <strain evidence="1">S-191538</strain>
    </source>
</reference>
<dbReference type="EMBL" id="JAJJMA010145446">
    <property type="protein sequence ID" value="MCL7034438.1"/>
    <property type="molecule type" value="Genomic_DNA"/>
</dbReference>
<feature type="non-terminal residue" evidence="1">
    <location>
        <position position="67"/>
    </location>
</feature>
<evidence type="ECO:0000313" key="2">
    <source>
        <dbReference type="Proteomes" id="UP001177140"/>
    </source>
</evidence>
<dbReference type="Proteomes" id="UP001177140">
    <property type="component" value="Unassembled WGS sequence"/>
</dbReference>
<keyword evidence="2" id="KW-1185">Reference proteome</keyword>
<proteinExistence type="predicted"/>
<organism evidence="1 2">
    <name type="scientific">Papaver nudicaule</name>
    <name type="common">Iceland poppy</name>
    <dbReference type="NCBI Taxonomy" id="74823"/>
    <lineage>
        <taxon>Eukaryota</taxon>
        <taxon>Viridiplantae</taxon>
        <taxon>Streptophyta</taxon>
        <taxon>Embryophyta</taxon>
        <taxon>Tracheophyta</taxon>
        <taxon>Spermatophyta</taxon>
        <taxon>Magnoliopsida</taxon>
        <taxon>Ranunculales</taxon>
        <taxon>Papaveraceae</taxon>
        <taxon>Papaveroideae</taxon>
        <taxon>Papaver</taxon>
    </lineage>
</organism>
<dbReference type="PANTHER" id="PTHR36055">
    <property type="entry name" value="C2H2-LIKE ZINC FINGER PROTEIN"/>
    <property type="match status" value="1"/>
</dbReference>
<comment type="caution">
    <text evidence="1">The sequence shown here is derived from an EMBL/GenBank/DDBJ whole genome shotgun (WGS) entry which is preliminary data.</text>
</comment>
<evidence type="ECO:0000313" key="1">
    <source>
        <dbReference type="EMBL" id="MCL7034438.1"/>
    </source>
</evidence>